<name>A0A6M5YHC3_9BACT</name>
<feature type="compositionally biased region" description="Low complexity" evidence="2">
    <location>
        <begin position="173"/>
        <end position="189"/>
    </location>
</feature>
<dbReference type="Gene3D" id="3.40.50.1460">
    <property type="match status" value="1"/>
</dbReference>
<dbReference type="InterPro" id="IPR036322">
    <property type="entry name" value="WD40_repeat_dom_sf"/>
</dbReference>
<evidence type="ECO:0000313" key="6">
    <source>
        <dbReference type="Proteomes" id="UP000503447"/>
    </source>
</evidence>
<feature type="region of interest" description="Disordered" evidence="2">
    <location>
        <begin position="42"/>
        <end position="110"/>
    </location>
</feature>
<dbReference type="PANTHER" id="PTHR19879">
    <property type="entry name" value="TRANSCRIPTION INITIATION FACTOR TFIID"/>
    <property type="match status" value="1"/>
</dbReference>
<dbReference type="Proteomes" id="UP000503447">
    <property type="component" value="Chromosome"/>
</dbReference>
<feature type="transmembrane region" description="Helical" evidence="3">
    <location>
        <begin position="112"/>
        <end position="136"/>
    </location>
</feature>
<dbReference type="PANTHER" id="PTHR19879:SF9">
    <property type="entry name" value="TRANSCRIPTION INITIATION FACTOR TFIID SUBUNIT 5"/>
    <property type="match status" value="1"/>
</dbReference>
<evidence type="ECO:0000256" key="1">
    <source>
        <dbReference type="PROSITE-ProRule" id="PRU00221"/>
    </source>
</evidence>
<dbReference type="SUPFAM" id="SSF101908">
    <property type="entry name" value="Putative isomerase YbhE"/>
    <property type="match status" value="1"/>
</dbReference>
<keyword evidence="3" id="KW-0812">Transmembrane</keyword>
<organism evidence="5 6">
    <name type="scientific">Frigoriglobus tundricola</name>
    <dbReference type="NCBI Taxonomy" id="2774151"/>
    <lineage>
        <taxon>Bacteria</taxon>
        <taxon>Pseudomonadati</taxon>
        <taxon>Planctomycetota</taxon>
        <taxon>Planctomycetia</taxon>
        <taxon>Gemmatales</taxon>
        <taxon>Gemmataceae</taxon>
        <taxon>Frigoriglobus</taxon>
    </lineage>
</organism>
<dbReference type="InterPro" id="IPR001680">
    <property type="entry name" value="WD40_rpt"/>
</dbReference>
<dbReference type="Gene3D" id="2.130.10.10">
    <property type="entry name" value="YVTN repeat-like/Quinoprotein amine dehydrogenase"/>
    <property type="match status" value="4"/>
</dbReference>
<feature type="repeat" description="WD" evidence="1">
    <location>
        <begin position="733"/>
        <end position="774"/>
    </location>
</feature>
<feature type="compositionally biased region" description="Pro residues" evidence="2">
    <location>
        <begin position="190"/>
        <end position="206"/>
    </location>
</feature>
<dbReference type="EMBL" id="CP053452">
    <property type="protein sequence ID" value="QJW92653.1"/>
    <property type="molecule type" value="Genomic_DNA"/>
</dbReference>
<gene>
    <name evidence="5" type="ORF">FTUN_0150</name>
</gene>
<dbReference type="SUPFAM" id="SSF63829">
    <property type="entry name" value="Calcium-dependent phosphotriesterase"/>
    <property type="match status" value="1"/>
</dbReference>
<feature type="repeat" description="WD" evidence="1">
    <location>
        <begin position="284"/>
        <end position="325"/>
    </location>
</feature>
<dbReference type="SUPFAM" id="SSF52129">
    <property type="entry name" value="Caspase-like"/>
    <property type="match status" value="1"/>
</dbReference>
<accession>A0A6M5YHC3</accession>
<dbReference type="InterPro" id="IPR029030">
    <property type="entry name" value="Caspase-like_dom_sf"/>
</dbReference>
<dbReference type="AlphaFoldDB" id="A0A6M5YHC3"/>
<protein>
    <recommendedName>
        <fullName evidence="4">Peptidase C14 caspase domain-containing protein</fullName>
    </recommendedName>
</protein>
<dbReference type="Pfam" id="PF00656">
    <property type="entry name" value="Peptidase_C14"/>
    <property type="match status" value="1"/>
</dbReference>
<dbReference type="GO" id="GO:0006508">
    <property type="term" value="P:proteolysis"/>
    <property type="evidence" value="ECO:0007669"/>
    <property type="project" value="InterPro"/>
</dbReference>
<dbReference type="KEGG" id="ftj:FTUN_0150"/>
<sequence>MPILKVQCPECEAKLRLNVEDGDDNEIECPKCGCEFSADLEDAEPSPKATKGKTSAGANGAPKTGNGKASKSGVTAKAAKRKYDGADEDDDEDDAPRRKTKRKAAESGSSKIVVAGVIAAVLALGGAGVLVFALTYKDKSPKSDDKPVAANAPAKPDTAPGANPPTATPPAGPSANPVPNTNPGANANPGPKPPGAPNPGPVPPQPPKKDEAELSTMIPPPPKVRMSGSVVPTEKPVVRAPAIPPLAPDEDPFVRAKDFKADGPLPALPALPPRAQRPLLTLEAGGHTDIIGKVFFTPKADQVITIARDKAVRIWDPATNEALKTIRFPAGPGQEGALQGAAISRTGKQLAVAGHPLEGVKRNKVPIYIITLDGSAPVKTLNVAASGVICMHYSNDGKWLAVGCEEGEIQIVDVAKGVTDTAPGSAGGPPVLEVKFNPNLSAKLKKLATLDAEHIVHLWSFPVQQGPKTIGIQSAGTPQALSWSNDGRTLAVGTSLGQIMLGTDDGQLIKTLPALKFNDKPVSIQQLQFMPGNGEIVVAGAAGAAGWAGIIDADSGAVRVTFKQHSNSIFALDVTPDGQRVVTSGGSQHETFVWEAADAKVVNRFIGGGNAVWTIGWAKDGKSIAWGHNNEKDKNREGKLEHTFRLDQLGLGDVPDPSKYSQLVTSDDKVKLLTGTRGFMVQTTGREPELMLLNEGEKIYAATVLPGRNAVAVAGTQTLALVNPATGREINKFVGHTGNVLCVTPSPDGKYFATGSSDQTIRIWRREHDEPVLSIFVAGRDWIAWTAQGYYACSAQGERLIAWQVGGGPGKVPLVHPAERFRASMYQPALLKYVVPTGDLQRAMAMAQKFDKALVQTTSVGDVLPPEVALEGFGETEVKVDKDSITVKATAKSGKHPITALRLLVNGRPYQGAAGVKRFETPQNAVEATWEVPLAPGTYTFAVIADSPVSKGMSKVGVAVRSGTVPKPNLYVLAVGVSAYPKGVPPLHFCASDAQMLANAFREKSASLFTKIEVKVLTDKAATKKNILEGMDWLKSKMTPQDVGIVTFSGHGTRDLFGNFYLCPADIDPTDEDCLSCLSGKLFKERLDNMPGRLVAILDACHSGVVAEKERPPVAADSLVRDLTAEDSGVIVMCASAGREFSYETPLIKAGLYTYGLVEGLSGHGDVDGDGLVYIHELDMYATARARQLSAGRQNPTLGRPTSVRPFPIAKVDKPVR</sequence>
<feature type="repeat" description="WD" evidence="1">
    <location>
        <begin position="562"/>
        <end position="604"/>
    </location>
</feature>
<keyword evidence="1" id="KW-0853">WD repeat</keyword>
<evidence type="ECO:0000256" key="3">
    <source>
        <dbReference type="SAM" id="Phobius"/>
    </source>
</evidence>
<feature type="region of interest" description="Disordered" evidence="2">
    <location>
        <begin position="139"/>
        <end position="229"/>
    </location>
</feature>
<dbReference type="InterPro" id="IPR015943">
    <property type="entry name" value="WD40/YVTN_repeat-like_dom_sf"/>
</dbReference>
<feature type="domain" description="Peptidase C14 caspase" evidence="4">
    <location>
        <begin position="972"/>
        <end position="1166"/>
    </location>
</feature>
<keyword evidence="3" id="KW-0472">Membrane</keyword>
<dbReference type="GO" id="GO:0004197">
    <property type="term" value="F:cysteine-type endopeptidase activity"/>
    <property type="evidence" value="ECO:0007669"/>
    <property type="project" value="InterPro"/>
</dbReference>
<dbReference type="InterPro" id="IPR011600">
    <property type="entry name" value="Pept_C14_caspase"/>
</dbReference>
<dbReference type="Pfam" id="PF00400">
    <property type="entry name" value="WD40"/>
    <property type="match status" value="3"/>
</dbReference>
<evidence type="ECO:0000313" key="5">
    <source>
        <dbReference type="EMBL" id="QJW92653.1"/>
    </source>
</evidence>
<evidence type="ECO:0000256" key="2">
    <source>
        <dbReference type="SAM" id="MobiDB-lite"/>
    </source>
</evidence>
<feature type="compositionally biased region" description="Pro residues" evidence="2">
    <location>
        <begin position="162"/>
        <end position="172"/>
    </location>
</feature>
<dbReference type="RefSeq" id="WP_171469014.1">
    <property type="nucleotide sequence ID" value="NZ_CP053452.2"/>
</dbReference>
<dbReference type="SUPFAM" id="SSF50978">
    <property type="entry name" value="WD40 repeat-like"/>
    <property type="match status" value="1"/>
</dbReference>
<keyword evidence="3" id="KW-1133">Transmembrane helix</keyword>
<dbReference type="PROSITE" id="PS50294">
    <property type="entry name" value="WD_REPEATS_REGION"/>
    <property type="match status" value="2"/>
</dbReference>
<dbReference type="SMART" id="SM00320">
    <property type="entry name" value="WD40"/>
    <property type="match status" value="4"/>
</dbReference>
<reference evidence="6" key="1">
    <citation type="submission" date="2020-05" db="EMBL/GenBank/DDBJ databases">
        <title>Frigoriglobus tundricola gen. nov., sp. nov., a psychrotolerant cellulolytic planctomycete of the family Gemmataceae with two divergent copies of 16S rRNA gene.</title>
        <authorList>
            <person name="Kulichevskaya I.S."/>
            <person name="Ivanova A.A."/>
            <person name="Naumoff D.G."/>
            <person name="Beletsky A.V."/>
            <person name="Rijpstra W.I.C."/>
            <person name="Sinninghe Damste J.S."/>
            <person name="Mardanov A.V."/>
            <person name="Ravin N.V."/>
            <person name="Dedysh S.N."/>
        </authorList>
    </citation>
    <scope>NUCLEOTIDE SEQUENCE [LARGE SCALE GENOMIC DNA]</scope>
    <source>
        <strain evidence="6">PL17</strain>
    </source>
</reference>
<dbReference type="PROSITE" id="PS50082">
    <property type="entry name" value="WD_REPEATS_2"/>
    <property type="match status" value="3"/>
</dbReference>
<proteinExistence type="predicted"/>
<keyword evidence="6" id="KW-1185">Reference proteome</keyword>
<evidence type="ECO:0000259" key="4">
    <source>
        <dbReference type="Pfam" id="PF00656"/>
    </source>
</evidence>